<organism evidence="8 9">
    <name type="scientific">Alicyclobacillus fodiniaquatilis</name>
    <dbReference type="NCBI Taxonomy" id="1661150"/>
    <lineage>
        <taxon>Bacteria</taxon>
        <taxon>Bacillati</taxon>
        <taxon>Bacillota</taxon>
        <taxon>Bacilli</taxon>
        <taxon>Bacillales</taxon>
        <taxon>Alicyclobacillaceae</taxon>
        <taxon>Alicyclobacillus</taxon>
    </lineage>
</organism>
<evidence type="ECO:0000313" key="8">
    <source>
        <dbReference type="EMBL" id="MFD1673797.1"/>
    </source>
</evidence>
<evidence type="ECO:0000256" key="1">
    <source>
        <dbReference type="ARBA" id="ARBA00004651"/>
    </source>
</evidence>
<keyword evidence="2" id="KW-0813">Transport</keyword>
<feature type="transmembrane region" description="Helical" evidence="6">
    <location>
        <begin position="58"/>
        <end position="78"/>
    </location>
</feature>
<evidence type="ECO:0000256" key="2">
    <source>
        <dbReference type="ARBA" id="ARBA00022448"/>
    </source>
</evidence>
<dbReference type="PROSITE" id="PS50850">
    <property type="entry name" value="MFS"/>
    <property type="match status" value="1"/>
</dbReference>
<dbReference type="Pfam" id="PF07690">
    <property type="entry name" value="MFS_1"/>
    <property type="match status" value="1"/>
</dbReference>
<dbReference type="InterPro" id="IPR011701">
    <property type="entry name" value="MFS"/>
</dbReference>
<evidence type="ECO:0000256" key="3">
    <source>
        <dbReference type="ARBA" id="ARBA00022692"/>
    </source>
</evidence>
<dbReference type="Proteomes" id="UP001597079">
    <property type="component" value="Unassembled WGS sequence"/>
</dbReference>
<feature type="transmembrane region" description="Helical" evidence="6">
    <location>
        <begin position="332"/>
        <end position="354"/>
    </location>
</feature>
<feature type="transmembrane region" description="Helical" evidence="6">
    <location>
        <begin position="374"/>
        <end position="395"/>
    </location>
</feature>
<feature type="transmembrane region" description="Helical" evidence="6">
    <location>
        <begin position="266"/>
        <end position="292"/>
    </location>
</feature>
<dbReference type="PANTHER" id="PTHR42718">
    <property type="entry name" value="MAJOR FACILITATOR SUPERFAMILY MULTIDRUG TRANSPORTER MFSC"/>
    <property type="match status" value="1"/>
</dbReference>
<keyword evidence="3 6" id="KW-0812">Transmembrane</keyword>
<proteinExistence type="predicted"/>
<feature type="domain" description="Major facilitator superfamily (MFS) profile" evidence="7">
    <location>
        <begin position="24"/>
        <end position="420"/>
    </location>
</feature>
<reference evidence="9" key="1">
    <citation type="journal article" date="2019" name="Int. J. Syst. Evol. Microbiol.">
        <title>The Global Catalogue of Microorganisms (GCM) 10K type strain sequencing project: providing services to taxonomists for standard genome sequencing and annotation.</title>
        <authorList>
            <consortium name="The Broad Institute Genomics Platform"/>
            <consortium name="The Broad Institute Genome Sequencing Center for Infectious Disease"/>
            <person name="Wu L."/>
            <person name="Ma J."/>
        </authorList>
    </citation>
    <scope>NUCLEOTIDE SEQUENCE [LARGE SCALE GENOMIC DNA]</scope>
    <source>
        <strain evidence="9">CGMCC 1.12286</strain>
    </source>
</reference>
<gene>
    <name evidence="8" type="ORF">ACFSB2_03615</name>
</gene>
<dbReference type="PRINTS" id="PR01036">
    <property type="entry name" value="TCRTETB"/>
</dbReference>
<feature type="transmembrane region" description="Helical" evidence="6">
    <location>
        <begin position="119"/>
        <end position="136"/>
    </location>
</feature>
<dbReference type="SUPFAM" id="SSF103473">
    <property type="entry name" value="MFS general substrate transporter"/>
    <property type="match status" value="1"/>
</dbReference>
<keyword evidence="4 6" id="KW-1133">Transmembrane helix</keyword>
<accession>A0ABW4JBV5</accession>
<feature type="transmembrane region" description="Helical" evidence="6">
    <location>
        <begin position="148"/>
        <end position="167"/>
    </location>
</feature>
<feature type="transmembrane region" description="Helical" evidence="6">
    <location>
        <begin position="173"/>
        <end position="193"/>
    </location>
</feature>
<dbReference type="RefSeq" id="WP_377941341.1">
    <property type="nucleotide sequence ID" value="NZ_JBHUCX010000013.1"/>
</dbReference>
<feature type="transmembrane region" description="Helical" evidence="6">
    <location>
        <begin position="23"/>
        <end position="46"/>
    </location>
</feature>
<dbReference type="EMBL" id="JBHUCX010000013">
    <property type="protein sequence ID" value="MFD1673797.1"/>
    <property type="molecule type" value="Genomic_DNA"/>
</dbReference>
<evidence type="ECO:0000313" key="9">
    <source>
        <dbReference type="Proteomes" id="UP001597079"/>
    </source>
</evidence>
<protein>
    <submittedName>
        <fullName evidence="8">MFS transporter</fullName>
    </submittedName>
</protein>
<feature type="transmembrane region" description="Helical" evidence="6">
    <location>
        <begin position="298"/>
        <end position="320"/>
    </location>
</feature>
<keyword evidence="9" id="KW-1185">Reference proteome</keyword>
<feature type="transmembrane region" description="Helical" evidence="6">
    <location>
        <begin position="205"/>
        <end position="224"/>
    </location>
</feature>
<comment type="caution">
    <text evidence="8">The sequence shown here is derived from an EMBL/GenBank/DDBJ whole genome shotgun (WGS) entry which is preliminary data.</text>
</comment>
<name>A0ABW4JBV5_9BACL</name>
<dbReference type="PANTHER" id="PTHR42718:SF9">
    <property type="entry name" value="MAJOR FACILITATOR SUPERFAMILY MULTIDRUG TRANSPORTER MFSC"/>
    <property type="match status" value="1"/>
</dbReference>
<dbReference type="InterPro" id="IPR020846">
    <property type="entry name" value="MFS_dom"/>
</dbReference>
<dbReference type="InterPro" id="IPR036259">
    <property type="entry name" value="MFS_trans_sf"/>
</dbReference>
<evidence type="ECO:0000256" key="5">
    <source>
        <dbReference type="ARBA" id="ARBA00023136"/>
    </source>
</evidence>
<evidence type="ECO:0000256" key="6">
    <source>
        <dbReference type="SAM" id="Phobius"/>
    </source>
</evidence>
<dbReference type="Gene3D" id="1.20.1250.20">
    <property type="entry name" value="MFS general substrate transporter like domains"/>
    <property type="match status" value="1"/>
</dbReference>
<feature type="transmembrane region" description="Helical" evidence="6">
    <location>
        <begin position="230"/>
        <end position="246"/>
    </location>
</feature>
<keyword evidence="5 6" id="KW-0472">Membrane</keyword>
<evidence type="ECO:0000256" key="4">
    <source>
        <dbReference type="ARBA" id="ARBA00022989"/>
    </source>
</evidence>
<evidence type="ECO:0000259" key="7">
    <source>
        <dbReference type="PROSITE" id="PS50850"/>
    </source>
</evidence>
<sequence>MSTNLALDKTVAREDTPVVHERAIVWLLGLTVIIVIMNTSMFNLALPEVATQFSLNPSVASWVVTGYSIVFALSSITYSRLSDFVPIRTLMTIAGLSLGGASIMGIFSDNFGVLLGARLIQATGAGAIMSLSYVFLSRYIPQSRRGRAMAMISSAASLGLGLGPVVGGAIVQYLGWHVLFVVTAVTLLLVPFLRRWMPNESVLRGSFDALGASFIGIGVSSLLLCLTDKNVWLLLGGILAIALFILRIRRTASPFVLPKLFGDRQYLLLASIGIGTYMVSFTFLFISMLALALCATHFDWAVLAFYILTSISFTAATSAVSNEMSRQLSKVLLASGMGLFQMMQFFSGALGVTLSGSALVWQRTLPANHAFDNILWGMVALCILTIISSVVYCWLRERNVNLSQLPIDLYPQEDGNHEQI</sequence>
<feature type="transmembrane region" description="Helical" evidence="6">
    <location>
        <begin position="90"/>
        <end position="107"/>
    </location>
</feature>
<comment type="subcellular location">
    <subcellularLocation>
        <location evidence="1">Cell membrane</location>
        <topology evidence="1">Multi-pass membrane protein</topology>
    </subcellularLocation>
</comment>